<proteinExistence type="predicted"/>
<organism evidence="2 3">
    <name type="scientific">Rhamnella rubrinervis</name>
    <dbReference type="NCBI Taxonomy" id="2594499"/>
    <lineage>
        <taxon>Eukaryota</taxon>
        <taxon>Viridiplantae</taxon>
        <taxon>Streptophyta</taxon>
        <taxon>Embryophyta</taxon>
        <taxon>Tracheophyta</taxon>
        <taxon>Spermatophyta</taxon>
        <taxon>Magnoliopsida</taxon>
        <taxon>eudicotyledons</taxon>
        <taxon>Gunneridae</taxon>
        <taxon>Pentapetalae</taxon>
        <taxon>rosids</taxon>
        <taxon>fabids</taxon>
        <taxon>Rosales</taxon>
        <taxon>Rhamnaceae</taxon>
        <taxon>rhamnoid group</taxon>
        <taxon>Rhamneae</taxon>
        <taxon>Rhamnella</taxon>
    </lineage>
</organism>
<feature type="compositionally biased region" description="Basic and acidic residues" evidence="1">
    <location>
        <begin position="63"/>
        <end position="72"/>
    </location>
</feature>
<sequence length="134" mass="15153">MEVNDRVYSGLRWSKIRYKLFGAIRRACGCVLAQKPSQTCFQQSSTKVINGNISSLGVIPERREDESTHREAITAGPSGDNSEVAVMDTKVEQLMSQMEELVQLAKVQHNGMRFKNKSIGSCWMHSMPCKHQRH</sequence>
<name>A0A8K0GZP7_9ROSA</name>
<reference evidence="2" key="1">
    <citation type="submission" date="2020-03" db="EMBL/GenBank/DDBJ databases">
        <title>A high-quality chromosome-level genome assembly of a woody plant with both climbing and erect habits, Rhamnella rubrinervis.</title>
        <authorList>
            <person name="Lu Z."/>
            <person name="Yang Y."/>
            <person name="Zhu X."/>
            <person name="Sun Y."/>
        </authorList>
    </citation>
    <scope>NUCLEOTIDE SEQUENCE</scope>
    <source>
        <strain evidence="2">BYM</strain>
        <tissue evidence="2">Leaf</tissue>
    </source>
</reference>
<protein>
    <submittedName>
        <fullName evidence="2">Uncharacterized protein</fullName>
    </submittedName>
</protein>
<dbReference type="EMBL" id="VOIH02000007">
    <property type="protein sequence ID" value="KAF3443042.1"/>
    <property type="molecule type" value="Genomic_DNA"/>
</dbReference>
<dbReference type="Proteomes" id="UP000796880">
    <property type="component" value="Unassembled WGS sequence"/>
</dbReference>
<gene>
    <name evidence="2" type="ORF">FNV43_RR16963</name>
</gene>
<evidence type="ECO:0000256" key="1">
    <source>
        <dbReference type="SAM" id="MobiDB-lite"/>
    </source>
</evidence>
<comment type="caution">
    <text evidence="2">The sequence shown here is derived from an EMBL/GenBank/DDBJ whole genome shotgun (WGS) entry which is preliminary data.</text>
</comment>
<evidence type="ECO:0000313" key="3">
    <source>
        <dbReference type="Proteomes" id="UP000796880"/>
    </source>
</evidence>
<keyword evidence="3" id="KW-1185">Reference proteome</keyword>
<feature type="region of interest" description="Disordered" evidence="1">
    <location>
        <begin position="63"/>
        <end position="82"/>
    </location>
</feature>
<accession>A0A8K0GZP7</accession>
<dbReference type="AlphaFoldDB" id="A0A8K0GZP7"/>
<evidence type="ECO:0000313" key="2">
    <source>
        <dbReference type="EMBL" id="KAF3443042.1"/>
    </source>
</evidence>